<protein>
    <submittedName>
        <fullName evidence="1">Uncharacterized protein</fullName>
    </submittedName>
</protein>
<dbReference type="Proteomes" id="UP000008311">
    <property type="component" value="Unassembled WGS sequence"/>
</dbReference>
<evidence type="ECO:0000313" key="1">
    <source>
        <dbReference type="EMBL" id="EEF23471.1"/>
    </source>
</evidence>
<dbReference type="InParanoid" id="B9TKZ3"/>
<organism evidence="1 2">
    <name type="scientific">Ricinus communis</name>
    <name type="common">Castor bean</name>
    <dbReference type="NCBI Taxonomy" id="3988"/>
    <lineage>
        <taxon>Eukaryota</taxon>
        <taxon>Viridiplantae</taxon>
        <taxon>Streptophyta</taxon>
        <taxon>Embryophyta</taxon>
        <taxon>Tracheophyta</taxon>
        <taxon>Spermatophyta</taxon>
        <taxon>Magnoliopsida</taxon>
        <taxon>eudicotyledons</taxon>
        <taxon>Gunneridae</taxon>
        <taxon>Pentapetalae</taxon>
        <taxon>rosids</taxon>
        <taxon>fabids</taxon>
        <taxon>Malpighiales</taxon>
        <taxon>Euphorbiaceae</taxon>
        <taxon>Acalyphoideae</taxon>
        <taxon>Acalypheae</taxon>
        <taxon>Ricinus</taxon>
    </lineage>
</organism>
<gene>
    <name evidence="1" type="ORF">RCOM_2092470</name>
</gene>
<name>B9TKZ3_RICCO</name>
<feature type="non-terminal residue" evidence="1">
    <location>
        <position position="181"/>
    </location>
</feature>
<keyword evidence="2" id="KW-1185">Reference proteome</keyword>
<reference evidence="2" key="1">
    <citation type="journal article" date="2010" name="Nat. Biotechnol.">
        <title>Draft genome sequence of the oilseed species Ricinus communis.</title>
        <authorList>
            <person name="Chan A.P."/>
            <person name="Crabtree J."/>
            <person name="Zhao Q."/>
            <person name="Lorenzi H."/>
            <person name="Orvis J."/>
            <person name="Puiu D."/>
            <person name="Melake-Berhan A."/>
            <person name="Jones K.M."/>
            <person name="Redman J."/>
            <person name="Chen G."/>
            <person name="Cahoon E.B."/>
            <person name="Gedil M."/>
            <person name="Stanke M."/>
            <person name="Haas B.J."/>
            <person name="Wortman J.R."/>
            <person name="Fraser-Liggett C.M."/>
            <person name="Ravel J."/>
            <person name="Rabinowicz P.D."/>
        </authorList>
    </citation>
    <scope>NUCLEOTIDE SEQUENCE [LARGE SCALE GENOMIC DNA]</scope>
    <source>
        <strain evidence="2">cv. Hale</strain>
    </source>
</reference>
<dbReference type="AlphaFoldDB" id="B9TKZ3"/>
<proteinExistence type="predicted"/>
<evidence type="ECO:0000313" key="2">
    <source>
        <dbReference type="Proteomes" id="UP000008311"/>
    </source>
</evidence>
<dbReference type="EMBL" id="EQ985907">
    <property type="protein sequence ID" value="EEF23471.1"/>
    <property type="molecule type" value="Genomic_DNA"/>
</dbReference>
<sequence>MSLDALKDGHFYGTSTANVFVRARGQFTQLQVVQKESTQQDGHQVLKYYLCALHDAKQLSKREEFLGKFMNAMCVEFGSLKIKGSHLTVKCSNSRSIDSIVGHAGSQADLKVLTVAMNRAYGYVAKEMGIDGDHLGDRRSRFGRLSNGVDTLKESETATYARQILQRAYEARVDIPSAIEQ</sequence>
<accession>B9TKZ3</accession>